<dbReference type="HAMAP" id="MF_00328">
    <property type="entry name" value="Guanylate_kinase"/>
    <property type="match status" value="1"/>
</dbReference>
<dbReference type="Proteomes" id="UP000064967">
    <property type="component" value="Chromosome"/>
</dbReference>
<keyword evidence="9" id="KW-0963">Cytoplasm</keyword>
<dbReference type="CDD" id="cd00071">
    <property type="entry name" value="GMPK"/>
    <property type="match status" value="1"/>
</dbReference>
<evidence type="ECO:0000256" key="9">
    <source>
        <dbReference type="HAMAP-Rule" id="MF_00328"/>
    </source>
</evidence>
<dbReference type="Pfam" id="PF00625">
    <property type="entry name" value="Guanylate_kin"/>
    <property type="match status" value="1"/>
</dbReference>
<dbReference type="AlphaFoldDB" id="A0A0K1Q9C0"/>
<feature type="domain" description="Guanylate kinase-like" evidence="10">
    <location>
        <begin position="7"/>
        <end position="187"/>
    </location>
</feature>
<keyword evidence="6 9" id="KW-0418">Kinase</keyword>
<dbReference type="InterPro" id="IPR008144">
    <property type="entry name" value="Guanylate_kin-like_dom"/>
</dbReference>
<comment type="catalytic activity">
    <reaction evidence="9">
        <text>GMP + ATP = GDP + ADP</text>
        <dbReference type="Rhea" id="RHEA:20780"/>
        <dbReference type="ChEBI" id="CHEBI:30616"/>
        <dbReference type="ChEBI" id="CHEBI:58115"/>
        <dbReference type="ChEBI" id="CHEBI:58189"/>
        <dbReference type="ChEBI" id="CHEBI:456216"/>
        <dbReference type="EC" id="2.7.4.8"/>
    </reaction>
</comment>
<proteinExistence type="inferred from homology"/>
<accession>A0A0K1Q9C0</accession>
<evidence type="ECO:0000256" key="7">
    <source>
        <dbReference type="ARBA" id="ARBA00022840"/>
    </source>
</evidence>
<dbReference type="InterPro" id="IPR008145">
    <property type="entry name" value="GK/Ca_channel_bsu"/>
</dbReference>
<dbReference type="PATRIC" id="fig|1391654.3.peg.9030"/>
<keyword evidence="5 9" id="KW-0547">Nucleotide-binding</keyword>
<dbReference type="GO" id="GO:0004385">
    <property type="term" value="F:GMP kinase activity"/>
    <property type="evidence" value="ECO:0007669"/>
    <property type="project" value="UniProtKB-UniRule"/>
</dbReference>
<dbReference type="KEGG" id="llu:AKJ09_08915"/>
<comment type="function">
    <text evidence="9">Essential for recycling GMP and indirectly, cGMP.</text>
</comment>
<dbReference type="GO" id="GO:0005524">
    <property type="term" value="F:ATP binding"/>
    <property type="evidence" value="ECO:0007669"/>
    <property type="project" value="UniProtKB-UniRule"/>
</dbReference>
<dbReference type="Gene3D" id="3.30.63.10">
    <property type="entry name" value="Guanylate Kinase phosphate binding domain"/>
    <property type="match status" value="1"/>
</dbReference>
<dbReference type="STRING" id="1391654.AKJ09_08915"/>
<dbReference type="PROSITE" id="PS50052">
    <property type="entry name" value="GUANYLATE_KINASE_2"/>
    <property type="match status" value="1"/>
</dbReference>
<reference evidence="11 12" key="1">
    <citation type="submission" date="2015-08" db="EMBL/GenBank/DDBJ databases">
        <authorList>
            <person name="Babu N.S."/>
            <person name="Beckwith C.J."/>
            <person name="Beseler K.G."/>
            <person name="Brison A."/>
            <person name="Carone J.V."/>
            <person name="Caskin T.P."/>
            <person name="Diamond M."/>
            <person name="Durham M.E."/>
            <person name="Foxe J.M."/>
            <person name="Go M."/>
            <person name="Henderson B.A."/>
            <person name="Jones I.B."/>
            <person name="McGettigan J.A."/>
            <person name="Micheletti S.J."/>
            <person name="Nasrallah M.E."/>
            <person name="Ortiz D."/>
            <person name="Piller C.R."/>
            <person name="Privatt S.R."/>
            <person name="Schneider S.L."/>
            <person name="Sharp S."/>
            <person name="Smith T.C."/>
            <person name="Stanton J.D."/>
            <person name="Ullery H.E."/>
            <person name="Wilson R.J."/>
            <person name="Serrano M.G."/>
            <person name="Buck G."/>
            <person name="Lee V."/>
            <person name="Wang Y."/>
            <person name="Carvalho R."/>
            <person name="Voegtly L."/>
            <person name="Shi R."/>
            <person name="Duckworth R."/>
            <person name="Johnson A."/>
            <person name="Loviza R."/>
            <person name="Walstead R."/>
            <person name="Shah Z."/>
            <person name="Kiflezghi M."/>
            <person name="Wade K."/>
            <person name="Ball S.L."/>
            <person name="Bradley K.W."/>
            <person name="Asai D.J."/>
            <person name="Bowman C.A."/>
            <person name="Russell D.A."/>
            <person name="Pope W.H."/>
            <person name="Jacobs-Sera D."/>
            <person name="Hendrix R.W."/>
            <person name="Hatfull G.F."/>
        </authorList>
    </citation>
    <scope>NUCLEOTIDE SEQUENCE [LARGE SCALE GENOMIC DNA]</scope>
    <source>
        <strain evidence="11 12">DSM 27648</strain>
    </source>
</reference>
<keyword evidence="12" id="KW-1185">Reference proteome</keyword>
<dbReference type="NCBIfam" id="TIGR03263">
    <property type="entry name" value="guanyl_kin"/>
    <property type="match status" value="1"/>
</dbReference>
<evidence type="ECO:0000256" key="1">
    <source>
        <dbReference type="ARBA" id="ARBA00005790"/>
    </source>
</evidence>
<dbReference type="FunFam" id="3.30.63.10:FF:000002">
    <property type="entry name" value="Guanylate kinase 1"/>
    <property type="match status" value="1"/>
</dbReference>
<dbReference type="PANTHER" id="PTHR23117">
    <property type="entry name" value="GUANYLATE KINASE-RELATED"/>
    <property type="match status" value="1"/>
</dbReference>
<dbReference type="InterPro" id="IPR017665">
    <property type="entry name" value="Guanylate_kinase"/>
</dbReference>
<evidence type="ECO:0000256" key="5">
    <source>
        <dbReference type="ARBA" id="ARBA00022741"/>
    </source>
</evidence>
<evidence type="ECO:0000256" key="3">
    <source>
        <dbReference type="ARBA" id="ARBA00016296"/>
    </source>
</evidence>
<sequence>MLAADPFLLLILSSPSGAGKTTLTRKLQERFPALRFSVSHTTRKPRANEINGRDYHFVTREEFELLVERDAFVEWAEVHGNCYGTSRAEIDRARAEPDCSGMIFDIDYQGARQIRAKQHDAVAVFILPPSMLELERRLRGRASESEEVVQRRFKAAMIEIEHYGFFDYLVVNDDLDTAFRHLEGVVLAERSRRFRRADLAERLLRAGKL</sequence>
<organism evidence="11 12">
    <name type="scientific">Labilithrix luteola</name>
    <dbReference type="NCBI Taxonomy" id="1391654"/>
    <lineage>
        <taxon>Bacteria</taxon>
        <taxon>Pseudomonadati</taxon>
        <taxon>Myxococcota</taxon>
        <taxon>Polyangia</taxon>
        <taxon>Polyangiales</taxon>
        <taxon>Labilitrichaceae</taxon>
        <taxon>Labilithrix</taxon>
    </lineage>
</organism>
<gene>
    <name evidence="9" type="primary">gmk</name>
    <name evidence="11" type="ORF">AKJ09_08915</name>
</gene>
<protein>
    <recommendedName>
        <fullName evidence="3 9">Guanylate kinase</fullName>
        <ecNumber evidence="2 9">2.7.4.8</ecNumber>
    </recommendedName>
    <alternativeName>
        <fullName evidence="8 9">GMP kinase</fullName>
    </alternativeName>
</protein>
<dbReference type="SMART" id="SM00072">
    <property type="entry name" value="GuKc"/>
    <property type="match status" value="1"/>
</dbReference>
<dbReference type="PANTHER" id="PTHR23117:SF13">
    <property type="entry name" value="GUANYLATE KINASE"/>
    <property type="match status" value="1"/>
</dbReference>
<dbReference type="EC" id="2.7.4.8" evidence="2 9"/>
<keyword evidence="7 9" id="KW-0067">ATP-binding</keyword>
<comment type="subcellular location">
    <subcellularLocation>
        <location evidence="9">Cytoplasm</location>
    </subcellularLocation>
</comment>
<dbReference type="SUPFAM" id="SSF52540">
    <property type="entry name" value="P-loop containing nucleoside triphosphate hydrolases"/>
    <property type="match status" value="1"/>
</dbReference>
<evidence type="ECO:0000256" key="2">
    <source>
        <dbReference type="ARBA" id="ARBA00012961"/>
    </source>
</evidence>
<dbReference type="InterPro" id="IPR027417">
    <property type="entry name" value="P-loop_NTPase"/>
</dbReference>
<evidence type="ECO:0000256" key="4">
    <source>
        <dbReference type="ARBA" id="ARBA00022679"/>
    </source>
</evidence>
<evidence type="ECO:0000256" key="8">
    <source>
        <dbReference type="ARBA" id="ARBA00030128"/>
    </source>
</evidence>
<keyword evidence="4 9" id="KW-0808">Transferase</keyword>
<dbReference type="GO" id="GO:0005829">
    <property type="term" value="C:cytosol"/>
    <property type="evidence" value="ECO:0007669"/>
    <property type="project" value="TreeGrafter"/>
</dbReference>
<name>A0A0K1Q9C0_9BACT</name>
<dbReference type="InterPro" id="IPR020590">
    <property type="entry name" value="Guanylate_kinase_CS"/>
</dbReference>
<evidence type="ECO:0000259" key="10">
    <source>
        <dbReference type="PROSITE" id="PS50052"/>
    </source>
</evidence>
<comment type="similarity">
    <text evidence="1 9">Belongs to the guanylate kinase family.</text>
</comment>
<dbReference type="EMBL" id="CP012333">
    <property type="protein sequence ID" value="AKV02252.1"/>
    <property type="molecule type" value="Genomic_DNA"/>
</dbReference>
<evidence type="ECO:0000313" key="11">
    <source>
        <dbReference type="EMBL" id="AKV02252.1"/>
    </source>
</evidence>
<evidence type="ECO:0000313" key="12">
    <source>
        <dbReference type="Proteomes" id="UP000064967"/>
    </source>
</evidence>
<dbReference type="PROSITE" id="PS00856">
    <property type="entry name" value="GUANYLATE_KINASE_1"/>
    <property type="match status" value="1"/>
</dbReference>
<evidence type="ECO:0000256" key="6">
    <source>
        <dbReference type="ARBA" id="ARBA00022777"/>
    </source>
</evidence>
<feature type="binding site" evidence="9">
    <location>
        <begin position="14"/>
        <end position="21"/>
    </location>
    <ligand>
        <name>ATP</name>
        <dbReference type="ChEBI" id="CHEBI:30616"/>
    </ligand>
</feature>
<dbReference type="Gene3D" id="3.40.50.300">
    <property type="entry name" value="P-loop containing nucleotide triphosphate hydrolases"/>
    <property type="match status" value="1"/>
</dbReference>